<dbReference type="InterPro" id="IPR029016">
    <property type="entry name" value="GAF-like_dom_sf"/>
</dbReference>
<dbReference type="CDD" id="cd00082">
    <property type="entry name" value="HisKA"/>
    <property type="match status" value="1"/>
</dbReference>
<dbReference type="SMART" id="SM00448">
    <property type="entry name" value="REC"/>
    <property type="match status" value="2"/>
</dbReference>
<dbReference type="InterPro" id="IPR003594">
    <property type="entry name" value="HATPase_dom"/>
</dbReference>
<feature type="domain" description="Histidine kinase" evidence="19">
    <location>
        <begin position="730"/>
        <end position="951"/>
    </location>
</feature>
<dbReference type="Gene3D" id="6.10.340.10">
    <property type="match status" value="1"/>
</dbReference>
<evidence type="ECO:0000256" key="11">
    <source>
        <dbReference type="ARBA" id="ARBA00022989"/>
    </source>
</evidence>
<keyword evidence="4" id="KW-1003">Cell membrane</keyword>
<dbReference type="SMART" id="SM00387">
    <property type="entry name" value="HATPase_c"/>
    <property type="match status" value="1"/>
</dbReference>
<keyword evidence="16" id="KW-0175">Coiled coil</keyword>
<evidence type="ECO:0000256" key="18">
    <source>
        <dbReference type="SAM" id="Phobius"/>
    </source>
</evidence>
<evidence type="ECO:0000256" key="2">
    <source>
        <dbReference type="ARBA" id="ARBA00004651"/>
    </source>
</evidence>
<dbReference type="SMART" id="SM00091">
    <property type="entry name" value="PAS"/>
    <property type="match status" value="2"/>
</dbReference>
<dbReference type="InterPro" id="IPR036890">
    <property type="entry name" value="HATPase_C_sf"/>
</dbReference>
<evidence type="ECO:0000259" key="22">
    <source>
        <dbReference type="PROSITE" id="PS50113"/>
    </source>
</evidence>
<accession>A0ABU8X2A3</accession>
<dbReference type="Gene3D" id="3.30.450.40">
    <property type="match status" value="1"/>
</dbReference>
<dbReference type="CDD" id="cd17546">
    <property type="entry name" value="REC_hyHK_CKI1_RcsC-like"/>
    <property type="match status" value="2"/>
</dbReference>
<gene>
    <name evidence="25" type="ORF">WKW79_04820</name>
</gene>
<evidence type="ECO:0000259" key="23">
    <source>
        <dbReference type="PROSITE" id="PS50885"/>
    </source>
</evidence>
<dbReference type="SUPFAM" id="SSF55874">
    <property type="entry name" value="ATPase domain of HSP90 chaperone/DNA topoisomerase II/histidine kinase"/>
    <property type="match status" value="1"/>
</dbReference>
<feature type="transmembrane region" description="Helical" evidence="18">
    <location>
        <begin position="17"/>
        <end position="38"/>
    </location>
</feature>
<dbReference type="Pfam" id="PF01627">
    <property type="entry name" value="Hpt"/>
    <property type="match status" value="1"/>
</dbReference>
<feature type="domain" description="PAS" evidence="21">
    <location>
        <begin position="589"/>
        <end position="656"/>
    </location>
</feature>
<comment type="caution">
    <text evidence="25">The sequence shown here is derived from an EMBL/GenBank/DDBJ whole genome shotgun (WGS) entry which is preliminary data.</text>
</comment>
<dbReference type="InterPro" id="IPR004358">
    <property type="entry name" value="Sig_transdc_His_kin-like_C"/>
</dbReference>
<evidence type="ECO:0000259" key="21">
    <source>
        <dbReference type="PROSITE" id="PS50112"/>
    </source>
</evidence>
<comment type="subcellular location">
    <subcellularLocation>
        <location evidence="2">Cell membrane</location>
        <topology evidence="2">Multi-pass membrane protein</topology>
    </subcellularLocation>
</comment>
<dbReference type="SUPFAM" id="SSF52172">
    <property type="entry name" value="CheY-like"/>
    <property type="match status" value="2"/>
</dbReference>
<dbReference type="InterPro" id="IPR000700">
    <property type="entry name" value="PAS-assoc_C"/>
</dbReference>
<dbReference type="PROSITE" id="PS50109">
    <property type="entry name" value="HIS_KIN"/>
    <property type="match status" value="1"/>
</dbReference>
<dbReference type="PROSITE" id="PS50110">
    <property type="entry name" value="RESPONSE_REGULATORY"/>
    <property type="match status" value="2"/>
</dbReference>
<keyword evidence="26" id="KW-1185">Reference proteome</keyword>
<dbReference type="SUPFAM" id="SSF55785">
    <property type="entry name" value="PYP-like sensor domain (PAS domain)"/>
    <property type="match status" value="2"/>
</dbReference>
<proteinExistence type="predicted"/>
<keyword evidence="5 15" id="KW-0597">Phosphoprotein</keyword>
<dbReference type="Gene3D" id="3.40.50.2300">
    <property type="match status" value="2"/>
</dbReference>
<dbReference type="NCBIfam" id="TIGR00229">
    <property type="entry name" value="sensory_box"/>
    <property type="match status" value="2"/>
</dbReference>
<dbReference type="InterPro" id="IPR013767">
    <property type="entry name" value="PAS_fold"/>
</dbReference>
<evidence type="ECO:0000256" key="13">
    <source>
        <dbReference type="ARBA" id="ARBA00023136"/>
    </source>
</evidence>
<feature type="modified residue" description="Phosphohistidine" evidence="14">
    <location>
        <position position="1333"/>
    </location>
</feature>
<dbReference type="Gene3D" id="3.30.565.10">
    <property type="entry name" value="Histidine kinase-like ATPase, C-terminal domain"/>
    <property type="match status" value="1"/>
</dbReference>
<dbReference type="Pfam" id="PF00512">
    <property type="entry name" value="HisKA"/>
    <property type="match status" value="1"/>
</dbReference>
<feature type="domain" description="PAC" evidence="22">
    <location>
        <begin position="536"/>
        <end position="588"/>
    </location>
</feature>
<dbReference type="EMBL" id="JBBKZS010000002">
    <property type="protein sequence ID" value="MEJ8853876.1"/>
    <property type="molecule type" value="Genomic_DNA"/>
</dbReference>
<dbReference type="PRINTS" id="PR00344">
    <property type="entry name" value="BCTRLSENSOR"/>
</dbReference>
<dbReference type="InterPro" id="IPR003660">
    <property type="entry name" value="HAMP_dom"/>
</dbReference>
<keyword evidence="11 18" id="KW-1133">Transmembrane helix</keyword>
<comment type="catalytic activity">
    <reaction evidence="1">
        <text>ATP + protein L-histidine = ADP + protein N-phospho-L-histidine.</text>
        <dbReference type="EC" id="2.7.13.3"/>
    </reaction>
</comment>
<dbReference type="InterPro" id="IPR036097">
    <property type="entry name" value="HisK_dim/P_sf"/>
</dbReference>
<dbReference type="PROSITE" id="PS50113">
    <property type="entry name" value="PAC"/>
    <property type="match status" value="2"/>
</dbReference>
<organism evidence="25 26">
    <name type="scientific">Variovorax robiniae</name>
    <dbReference type="NCBI Taxonomy" id="1836199"/>
    <lineage>
        <taxon>Bacteria</taxon>
        <taxon>Pseudomonadati</taxon>
        <taxon>Pseudomonadota</taxon>
        <taxon>Betaproteobacteria</taxon>
        <taxon>Burkholderiales</taxon>
        <taxon>Comamonadaceae</taxon>
        <taxon>Variovorax</taxon>
    </lineage>
</organism>
<feature type="domain" description="PAC" evidence="22">
    <location>
        <begin position="662"/>
        <end position="712"/>
    </location>
</feature>
<dbReference type="PROSITE" id="PS50894">
    <property type="entry name" value="HPT"/>
    <property type="match status" value="1"/>
</dbReference>
<dbReference type="CDD" id="cd00130">
    <property type="entry name" value="PAS"/>
    <property type="match status" value="2"/>
</dbReference>
<evidence type="ECO:0000259" key="24">
    <source>
        <dbReference type="PROSITE" id="PS50894"/>
    </source>
</evidence>
<dbReference type="Gene3D" id="1.10.287.130">
    <property type="match status" value="1"/>
</dbReference>
<evidence type="ECO:0000256" key="4">
    <source>
        <dbReference type="ARBA" id="ARBA00022475"/>
    </source>
</evidence>
<name>A0ABU8X2A3_9BURK</name>
<dbReference type="PROSITE" id="PS50112">
    <property type="entry name" value="PAS"/>
    <property type="match status" value="2"/>
</dbReference>
<dbReference type="SUPFAM" id="SSF47226">
    <property type="entry name" value="Histidine-containing phosphotransfer domain, HPT domain"/>
    <property type="match status" value="1"/>
</dbReference>
<feature type="transmembrane region" description="Helical" evidence="18">
    <location>
        <begin position="199"/>
        <end position="220"/>
    </location>
</feature>
<dbReference type="InterPro" id="IPR036641">
    <property type="entry name" value="HPT_dom_sf"/>
</dbReference>
<dbReference type="InterPro" id="IPR024478">
    <property type="entry name" value="HlyB_4HB_MCP"/>
</dbReference>
<dbReference type="SUPFAM" id="SSF158472">
    <property type="entry name" value="HAMP domain-like"/>
    <property type="match status" value="1"/>
</dbReference>
<feature type="domain" description="PAS" evidence="21">
    <location>
        <begin position="458"/>
        <end position="510"/>
    </location>
</feature>
<feature type="domain" description="Response regulatory" evidence="20">
    <location>
        <begin position="972"/>
        <end position="1098"/>
    </location>
</feature>
<dbReference type="Pfam" id="PF00989">
    <property type="entry name" value="PAS"/>
    <property type="match status" value="2"/>
</dbReference>
<evidence type="ECO:0000256" key="17">
    <source>
        <dbReference type="SAM" id="MobiDB-lite"/>
    </source>
</evidence>
<sequence length="1485" mass="161162">MRKLLQLLERLTLRHKLVLGFGSVMLLTLALGVQGLLTQQRFNRDFQRLQTTEVLGMSRAKEAQIHLVWLRLTLRNAMWAPTPAQREDLLRLFDVRLDQLHTAIAQVRPTLVRRPNIERLDQFEAMLAQLEAASADLIAVARRGSTEQARALVDGDGIKLVVSQAEGLLAEIAAEKEQGADHAADEINKFAARNATLSLALLLGGLALTVLWSWVIAASIRRPNARVRESVDALARGQLHQQVPHTDLPNDVGELARAVSTLQSELQQLDEQRWNKNHQALIQTELQQVDTSAELAQSFLRSVVPLLGVAQGVLYRVDDASRTLELIGAHATAPGPQPRAHLAYGEGLAGRCAAEGREVGVVADAQAWASALPIFQGASLLAVIELASVTAPGDRELALLRDLLPKLAMKLTIVERNQAVQVLLDQTREQSASIRAQADRLEDQAVELRDQQASLKAAQAWYQGVVEAAPDGMLIIDAKGCIVLANPELHRLFGYPQGELIGQPMEILVPPGSRTGHPDLRAGFMAQGLTRRMGSSQMDLQGQRKDGSRFSLEIGLSNLPAIDARGVCVCASVRDITQRRAMEEAVRDTEERFRRVSEQAPAGLLIADDDTEELLFTNHKLEEVFGEPVEQIKYRADRVRFWAEPEELARFIELVQASEIVRDFEATFRRRDGSIRHVLVSSTKVRAGGRTIAGNWYFDITDRKTAEAQAQRALEIAEEATRVKSDFLANMSHEIRTPMNAIIGMSHLALKTELDARQRNYIEKVNRAAESLLGIINDILDFSKIEAGKMSLEEAPFRLEEVLDDFASMVSLKAEGKGLELLFNTPAELPTALVGDRLRLGQVLINLGNNAVKFTDAGEIVVGVQVEELHDDRVMLHFQVRDTGIGMTPEQILRMFQPFNQADSSITRRYGGTGLGLTISKNIVEMMDGRIWVESRAGHGSTFHFTAQFGLQALSPSQVRHMFRADELQGHRALVVDDNASAREILSTMARSFGLAVDVAGSGEEALSLVAASEQAGRAYELVLMDWKMPGMDGVEATARIQAATPGPSTDPPAVIMVTAFARHEAQEAAERRAVRLPLVLTKPVTPSTLLESIGQALGKTQHTEHRTTADAEPGASAMAQLAGARVLLVEDNDINQELARELLEGAGIEVVIAGDGAQALAVLDRDAAFDGVLMDCQMPVLDGYGATRRLREQERFRDLPILAMTANAMVGDREKAVASGMNDHIAKPLNVATMFATMAKWIRPGKGSTLPQAPAAPEARVPHRGNDAPRPADALPHLPGIDQAAGLATCQGKVDLYRRLLGKFRDSQADFADAFAQALEGGDESAPARVAHTLRGTAGNVGATALAQAAAALEGACQQGLRGDALREPLTAVMSELTPVIEGLRGLESSTAPAASAPSADLPMERLAPLVERLKQRLADSDPAAVELAAELEQALAAHPGHKAAVRRIAGKVNDFDFDDAMGLLEAWESGWRAQASAQVAGSA</sequence>
<evidence type="ECO:0000256" key="10">
    <source>
        <dbReference type="ARBA" id="ARBA00022840"/>
    </source>
</evidence>
<dbReference type="Proteomes" id="UP001367030">
    <property type="component" value="Unassembled WGS sequence"/>
</dbReference>
<evidence type="ECO:0000256" key="6">
    <source>
        <dbReference type="ARBA" id="ARBA00022679"/>
    </source>
</evidence>
<dbReference type="SUPFAM" id="SSF47384">
    <property type="entry name" value="Homodimeric domain of signal transducing histidine kinase"/>
    <property type="match status" value="1"/>
</dbReference>
<dbReference type="Pfam" id="PF00072">
    <property type="entry name" value="Response_reg"/>
    <property type="match status" value="2"/>
</dbReference>
<dbReference type="RefSeq" id="WP_340333975.1">
    <property type="nucleotide sequence ID" value="NZ_JBBKZS010000002.1"/>
</dbReference>
<keyword evidence="6" id="KW-0808">Transferase</keyword>
<dbReference type="Gene3D" id="3.30.450.20">
    <property type="entry name" value="PAS domain"/>
    <property type="match status" value="2"/>
</dbReference>
<dbReference type="InterPro" id="IPR003661">
    <property type="entry name" value="HisK_dim/P_dom"/>
</dbReference>
<evidence type="ECO:0000259" key="19">
    <source>
        <dbReference type="PROSITE" id="PS50109"/>
    </source>
</evidence>
<dbReference type="Pfam" id="PF12729">
    <property type="entry name" value="4HB_MCP_1"/>
    <property type="match status" value="1"/>
</dbReference>
<dbReference type="InterPro" id="IPR008207">
    <property type="entry name" value="Sig_transdc_His_kin_Hpt_dom"/>
</dbReference>
<feature type="modified residue" description="4-aspartylphosphate" evidence="15">
    <location>
        <position position="1176"/>
    </location>
</feature>
<evidence type="ECO:0000256" key="15">
    <source>
        <dbReference type="PROSITE-ProRule" id="PRU00169"/>
    </source>
</evidence>
<dbReference type="InterPro" id="IPR011006">
    <property type="entry name" value="CheY-like_superfamily"/>
</dbReference>
<feature type="modified residue" description="4-aspartylphosphate" evidence="15">
    <location>
        <position position="1026"/>
    </location>
</feature>
<dbReference type="InterPro" id="IPR005467">
    <property type="entry name" value="His_kinase_dom"/>
</dbReference>
<evidence type="ECO:0000313" key="25">
    <source>
        <dbReference type="EMBL" id="MEJ8853876.1"/>
    </source>
</evidence>
<evidence type="ECO:0000256" key="8">
    <source>
        <dbReference type="ARBA" id="ARBA00022741"/>
    </source>
</evidence>
<keyword evidence="10" id="KW-0067">ATP-binding</keyword>
<dbReference type="PROSITE" id="PS50885">
    <property type="entry name" value="HAMP"/>
    <property type="match status" value="1"/>
</dbReference>
<evidence type="ECO:0000256" key="12">
    <source>
        <dbReference type="ARBA" id="ARBA00023012"/>
    </source>
</evidence>
<evidence type="ECO:0000313" key="26">
    <source>
        <dbReference type="Proteomes" id="UP001367030"/>
    </source>
</evidence>
<feature type="domain" description="HAMP" evidence="23">
    <location>
        <begin position="218"/>
        <end position="271"/>
    </location>
</feature>
<feature type="domain" description="Response regulatory" evidence="20">
    <location>
        <begin position="1126"/>
        <end position="1243"/>
    </location>
</feature>
<evidence type="ECO:0000256" key="14">
    <source>
        <dbReference type="PROSITE-ProRule" id="PRU00110"/>
    </source>
</evidence>
<feature type="coiled-coil region" evidence="16">
    <location>
        <begin position="424"/>
        <end position="458"/>
    </location>
</feature>
<dbReference type="InterPro" id="IPR001789">
    <property type="entry name" value="Sig_transdc_resp-reg_receiver"/>
</dbReference>
<dbReference type="Gene3D" id="1.20.120.160">
    <property type="entry name" value="HPT domain"/>
    <property type="match status" value="1"/>
</dbReference>
<keyword evidence="7 18" id="KW-0812">Transmembrane</keyword>
<dbReference type="SUPFAM" id="SSF55781">
    <property type="entry name" value="GAF domain-like"/>
    <property type="match status" value="1"/>
</dbReference>
<keyword evidence="13 18" id="KW-0472">Membrane</keyword>
<feature type="region of interest" description="Disordered" evidence="17">
    <location>
        <begin position="1247"/>
        <end position="1272"/>
    </location>
</feature>
<keyword evidence="12" id="KW-0902">Two-component regulatory system</keyword>
<evidence type="ECO:0000256" key="9">
    <source>
        <dbReference type="ARBA" id="ARBA00022777"/>
    </source>
</evidence>
<evidence type="ECO:0000256" key="16">
    <source>
        <dbReference type="SAM" id="Coils"/>
    </source>
</evidence>
<feature type="domain" description="HPt" evidence="24">
    <location>
        <begin position="1294"/>
        <end position="1388"/>
    </location>
</feature>
<evidence type="ECO:0000256" key="1">
    <source>
        <dbReference type="ARBA" id="ARBA00000085"/>
    </source>
</evidence>
<keyword evidence="8" id="KW-0547">Nucleotide-binding</keyword>
<evidence type="ECO:0000256" key="7">
    <source>
        <dbReference type="ARBA" id="ARBA00022692"/>
    </source>
</evidence>
<dbReference type="InterPro" id="IPR001610">
    <property type="entry name" value="PAC"/>
</dbReference>
<dbReference type="SMART" id="SM00304">
    <property type="entry name" value="HAMP"/>
    <property type="match status" value="1"/>
</dbReference>
<dbReference type="SMART" id="SM00388">
    <property type="entry name" value="HisKA"/>
    <property type="match status" value="1"/>
</dbReference>
<evidence type="ECO:0000256" key="5">
    <source>
        <dbReference type="ARBA" id="ARBA00022553"/>
    </source>
</evidence>
<keyword evidence="9" id="KW-0418">Kinase</keyword>
<protein>
    <recommendedName>
        <fullName evidence="3">histidine kinase</fullName>
        <ecNumber evidence="3">2.7.13.3</ecNumber>
    </recommendedName>
</protein>
<dbReference type="SMART" id="SM00086">
    <property type="entry name" value="PAC"/>
    <property type="match status" value="2"/>
</dbReference>
<dbReference type="InterPro" id="IPR035965">
    <property type="entry name" value="PAS-like_dom_sf"/>
</dbReference>
<dbReference type="PANTHER" id="PTHR45339:SF1">
    <property type="entry name" value="HYBRID SIGNAL TRANSDUCTION HISTIDINE KINASE J"/>
    <property type="match status" value="1"/>
</dbReference>
<dbReference type="PANTHER" id="PTHR45339">
    <property type="entry name" value="HYBRID SIGNAL TRANSDUCTION HISTIDINE KINASE J"/>
    <property type="match status" value="1"/>
</dbReference>
<evidence type="ECO:0000256" key="3">
    <source>
        <dbReference type="ARBA" id="ARBA00012438"/>
    </source>
</evidence>
<reference evidence="25 26" key="1">
    <citation type="submission" date="2024-03" db="EMBL/GenBank/DDBJ databases">
        <title>Novel species of the genus Variovorax.</title>
        <authorList>
            <person name="Liu Q."/>
            <person name="Xin Y.-H."/>
        </authorList>
    </citation>
    <scope>NUCLEOTIDE SEQUENCE [LARGE SCALE GENOMIC DNA]</scope>
    <source>
        <strain evidence="25 26">KACC 18901</strain>
    </source>
</reference>
<dbReference type="EC" id="2.7.13.3" evidence="3"/>
<dbReference type="InterPro" id="IPR000014">
    <property type="entry name" value="PAS"/>
</dbReference>
<dbReference type="Pfam" id="PF02518">
    <property type="entry name" value="HATPase_c"/>
    <property type="match status" value="1"/>
</dbReference>
<dbReference type="CDD" id="cd16922">
    <property type="entry name" value="HATPase_EvgS-ArcB-TorS-like"/>
    <property type="match status" value="1"/>
</dbReference>
<evidence type="ECO:0000259" key="20">
    <source>
        <dbReference type="PROSITE" id="PS50110"/>
    </source>
</evidence>